<dbReference type="PROSITE" id="PS00063">
    <property type="entry name" value="ALDOKETO_REDUCTASE_3"/>
    <property type="match status" value="1"/>
</dbReference>
<dbReference type="Pfam" id="PF00248">
    <property type="entry name" value="Aldo_ket_red"/>
    <property type="match status" value="1"/>
</dbReference>
<dbReference type="InterPro" id="IPR023210">
    <property type="entry name" value="NADP_OxRdtase_dom"/>
</dbReference>
<feature type="domain" description="NADP-dependent oxidoreductase" evidence="4">
    <location>
        <begin position="5"/>
        <end position="70"/>
    </location>
</feature>
<dbReference type="PANTHER" id="PTHR43827">
    <property type="entry name" value="2,5-DIKETO-D-GLUCONIC ACID REDUCTASE"/>
    <property type="match status" value="1"/>
</dbReference>
<reference evidence="5 6" key="1">
    <citation type="submission" date="2019-12" db="EMBL/GenBank/DDBJ databases">
        <title>Full genome sequence of a Bacillus safensis strain isolated from commercially available natto in Indonesia.</title>
        <authorList>
            <person name="Yoshida M."/>
            <person name="Uomi M."/>
            <person name="Waturangi D."/>
            <person name="Ekaputri J.J."/>
            <person name="Setiamarga D.H.E."/>
        </authorList>
    </citation>
    <scope>NUCLEOTIDE SEQUENCE [LARGE SCALE GENOMIC DNA]</scope>
    <source>
        <strain evidence="5 6">IDN1</strain>
    </source>
</reference>
<dbReference type="InterPro" id="IPR020471">
    <property type="entry name" value="AKR"/>
</dbReference>
<organism evidence="5 6">
    <name type="scientific">Bacillus safensis</name>
    <dbReference type="NCBI Taxonomy" id="561879"/>
    <lineage>
        <taxon>Bacteria</taxon>
        <taxon>Bacillati</taxon>
        <taxon>Bacillota</taxon>
        <taxon>Bacilli</taxon>
        <taxon>Bacillales</taxon>
        <taxon>Bacillaceae</taxon>
        <taxon>Bacillus</taxon>
    </lineage>
</organism>
<name>A0A5S9MK81_BACIA</name>
<evidence type="ECO:0000259" key="4">
    <source>
        <dbReference type="Pfam" id="PF00248"/>
    </source>
</evidence>
<evidence type="ECO:0000256" key="1">
    <source>
        <dbReference type="ARBA" id="ARBA00007905"/>
    </source>
</evidence>
<dbReference type="AlphaFoldDB" id="A0A5S9MK81"/>
<accession>A0A5S9MK81</accession>
<comment type="similarity">
    <text evidence="1">Belongs to the aldo/keto reductase family.</text>
</comment>
<dbReference type="InterPro" id="IPR036812">
    <property type="entry name" value="NAD(P)_OxRdtase_dom_sf"/>
</dbReference>
<dbReference type="EMBL" id="AP021906">
    <property type="protein sequence ID" value="BBP92269.1"/>
    <property type="molecule type" value="Genomic_DNA"/>
</dbReference>
<dbReference type="InterPro" id="IPR018170">
    <property type="entry name" value="Aldo/ket_reductase_CS"/>
</dbReference>
<dbReference type="Proteomes" id="UP000464658">
    <property type="component" value="Chromosome"/>
</dbReference>
<dbReference type="SUPFAM" id="SSF51430">
    <property type="entry name" value="NAD(P)-linked oxidoreductase"/>
    <property type="match status" value="1"/>
</dbReference>
<proteinExistence type="inferred from homology"/>
<gene>
    <name evidence="5" type="ORF">BsIDN1_58870</name>
</gene>
<evidence type="ECO:0000256" key="2">
    <source>
        <dbReference type="ARBA" id="ARBA00022857"/>
    </source>
</evidence>
<keyword evidence="2" id="KW-0521">NADP</keyword>
<evidence type="ECO:0000313" key="6">
    <source>
        <dbReference type="Proteomes" id="UP000464658"/>
    </source>
</evidence>
<sequence>MQGKLLDHDVLKDIAARYNKSVAQVILRWDLQSGVVTIPKSINEERIKQNADIFDFELSKEDMGKIDALNNNERVGSNPETMTVGFE</sequence>
<evidence type="ECO:0000256" key="3">
    <source>
        <dbReference type="ARBA" id="ARBA00023002"/>
    </source>
</evidence>
<dbReference type="PANTHER" id="PTHR43827:SF3">
    <property type="entry name" value="NADP-DEPENDENT OXIDOREDUCTASE DOMAIN-CONTAINING PROTEIN"/>
    <property type="match status" value="1"/>
</dbReference>
<keyword evidence="3" id="KW-0560">Oxidoreductase</keyword>
<dbReference type="Gene3D" id="3.20.20.100">
    <property type="entry name" value="NADP-dependent oxidoreductase domain"/>
    <property type="match status" value="1"/>
</dbReference>
<dbReference type="GO" id="GO:0016616">
    <property type="term" value="F:oxidoreductase activity, acting on the CH-OH group of donors, NAD or NADP as acceptor"/>
    <property type="evidence" value="ECO:0007669"/>
    <property type="project" value="UniProtKB-ARBA"/>
</dbReference>
<protein>
    <recommendedName>
        <fullName evidence="4">NADP-dependent oxidoreductase domain-containing protein</fullName>
    </recommendedName>
</protein>
<evidence type="ECO:0000313" key="5">
    <source>
        <dbReference type="EMBL" id="BBP92269.1"/>
    </source>
</evidence>